<sequence length="232" mass="25993">MEKSEIIPRIRQNFLRFVFDTVKISIHLTLEHTKKLIREAMGLKGSFLAAATVVGPANIKSQELQKHISSALEKNYYISQVVGTKIRKMNQLTPDVETSKPKRTRICHNKYFGILKLQLSGDVVSRSKAPNTLLEKSKNSYSNGKYNHKSHIYERKNYSQQESSGSSKAVVGYTNELQRKNGYNSHSRMGSTKSGPICVNNKLSIEELISTSTGSPVLGIESLLHQLPKTSL</sequence>
<name>A0A2U1IWR8_SMIAN</name>
<keyword evidence="2" id="KW-1185">Reference proteome</keyword>
<proteinExistence type="predicted"/>
<protein>
    <submittedName>
        <fullName evidence="1">Uncharacterized protein</fullName>
    </submittedName>
</protein>
<gene>
    <name evidence="1" type="ORF">BB558_006811</name>
</gene>
<accession>A0A2U1IWR8</accession>
<evidence type="ECO:0000313" key="1">
    <source>
        <dbReference type="EMBL" id="PVZ97238.1"/>
    </source>
</evidence>
<dbReference type="EMBL" id="MBFU01000902">
    <property type="protein sequence ID" value="PVZ97238.1"/>
    <property type="molecule type" value="Genomic_DNA"/>
</dbReference>
<dbReference type="Proteomes" id="UP000245591">
    <property type="component" value="Unassembled WGS sequence"/>
</dbReference>
<organism evidence="1 2">
    <name type="scientific">Smittium angustum</name>
    <dbReference type="NCBI Taxonomy" id="133377"/>
    <lineage>
        <taxon>Eukaryota</taxon>
        <taxon>Fungi</taxon>
        <taxon>Fungi incertae sedis</taxon>
        <taxon>Zoopagomycota</taxon>
        <taxon>Kickxellomycotina</taxon>
        <taxon>Harpellomycetes</taxon>
        <taxon>Harpellales</taxon>
        <taxon>Legeriomycetaceae</taxon>
        <taxon>Smittium</taxon>
    </lineage>
</organism>
<reference evidence="1 2" key="1">
    <citation type="journal article" date="2018" name="MBio">
        <title>Comparative Genomics Reveals the Core Gene Toolbox for the Fungus-Insect Symbiosis.</title>
        <authorList>
            <person name="Wang Y."/>
            <person name="Stata M."/>
            <person name="Wang W."/>
            <person name="Stajich J.E."/>
            <person name="White M.M."/>
            <person name="Moncalvo J.M."/>
        </authorList>
    </citation>
    <scope>NUCLEOTIDE SEQUENCE [LARGE SCALE GENOMIC DNA]</scope>
    <source>
        <strain evidence="1 2">AUS-126-30</strain>
    </source>
</reference>
<evidence type="ECO:0000313" key="2">
    <source>
        <dbReference type="Proteomes" id="UP000245591"/>
    </source>
</evidence>
<comment type="caution">
    <text evidence="1">The sequence shown here is derived from an EMBL/GenBank/DDBJ whole genome shotgun (WGS) entry which is preliminary data.</text>
</comment>
<dbReference type="AlphaFoldDB" id="A0A2U1IWR8"/>